<dbReference type="Proteomes" id="UP000886748">
    <property type="component" value="Unassembled WGS sequence"/>
</dbReference>
<name>A0A9D1MYW0_9CLOT</name>
<proteinExistence type="predicted"/>
<comment type="caution">
    <text evidence="1">The sequence shown here is derived from an EMBL/GenBank/DDBJ whole genome shotgun (WGS) entry which is preliminary data.</text>
</comment>
<dbReference type="EMBL" id="DVOD01000003">
    <property type="protein sequence ID" value="HIU91548.1"/>
    <property type="molecule type" value="Genomic_DNA"/>
</dbReference>
<dbReference type="AlphaFoldDB" id="A0A9D1MYW0"/>
<accession>A0A9D1MYW0</accession>
<evidence type="ECO:0000313" key="1">
    <source>
        <dbReference type="EMBL" id="HIU91548.1"/>
    </source>
</evidence>
<protein>
    <submittedName>
        <fullName evidence="1">Uncharacterized protein</fullName>
    </submittedName>
</protein>
<gene>
    <name evidence="1" type="ORF">IAD26_00290</name>
</gene>
<reference evidence="1" key="2">
    <citation type="journal article" date="2021" name="PeerJ">
        <title>Extensive microbial diversity within the chicken gut microbiome revealed by metagenomics and culture.</title>
        <authorList>
            <person name="Gilroy R."/>
            <person name="Ravi A."/>
            <person name="Getino M."/>
            <person name="Pursley I."/>
            <person name="Horton D.L."/>
            <person name="Alikhan N.F."/>
            <person name="Baker D."/>
            <person name="Gharbi K."/>
            <person name="Hall N."/>
            <person name="Watson M."/>
            <person name="Adriaenssens E.M."/>
            <person name="Foster-Nyarko E."/>
            <person name="Jarju S."/>
            <person name="Secka A."/>
            <person name="Antonio M."/>
            <person name="Oren A."/>
            <person name="Chaudhuri R.R."/>
            <person name="La Ragione R."/>
            <person name="Hildebrand F."/>
            <person name="Pallen M.J."/>
        </authorList>
    </citation>
    <scope>NUCLEOTIDE SEQUENCE</scope>
    <source>
        <strain evidence="1">CHK154-7741</strain>
    </source>
</reference>
<evidence type="ECO:0000313" key="2">
    <source>
        <dbReference type="Proteomes" id="UP000886748"/>
    </source>
</evidence>
<sequence length="118" mass="13813">MSTNNHKIDEIITKLYRWCTTFKDQALFRDTTKLRNTMFDAYIDSNLTTALSFTIFELSDKGELIIDKQQRVLESQAAFFLFVNPKTGWIFAVKNTLENQKKLLTNQPIQNFKVKIVN</sequence>
<organism evidence="1 2">
    <name type="scientific">Candidatus Limenecus avicola</name>
    <dbReference type="NCBI Taxonomy" id="2840847"/>
    <lineage>
        <taxon>Bacteria</taxon>
        <taxon>Bacillati</taxon>
        <taxon>Bacillota</taxon>
        <taxon>Clostridia</taxon>
        <taxon>Eubacteriales</taxon>
        <taxon>Clostridiaceae</taxon>
        <taxon>Clostridiaceae incertae sedis</taxon>
        <taxon>Candidatus Limenecus</taxon>
    </lineage>
</organism>
<reference evidence="1" key="1">
    <citation type="submission" date="2020-10" db="EMBL/GenBank/DDBJ databases">
        <authorList>
            <person name="Gilroy R."/>
        </authorList>
    </citation>
    <scope>NUCLEOTIDE SEQUENCE</scope>
    <source>
        <strain evidence="1">CHK154-7741</strain>
    </source>
</reference>